<dbReference type="EMBL" id="LMVP01000010">
    <property type="protein sequence ID" value="PAV14388.1"/>
    <property type="molecule type" value="Genomic_DNA"/>
</dbReference>
<dbReference type="Proteomes" id="UP000218164">
    <property type="component" value="Unassembled WGS sequence"/>
</dbReference>
<feature type="transmembrane region" description="Helical" evidence="1">
    <location>
        <begin position="246"/>
        <end position="265"/>
    </location>
</feature>
<evidence type="ECO:0000256" key="1">
    <source>
        <dbReference type="SAM" id="Phobius"/>
    </source>
</evidence>
<reference evidence="3 4" key="1">
    <citation type="journal article" date="2017" name="BMC Genomics">
        <title>Genomic analysis of methanogenic archaea reveals a shift towards energy conservation.</title>
        <authorList>
            <person name="Gilmore S.P."/>
            <person name="Henske J.K."/>
            <person name="Sexton J.A."/>
            <person name="Solomon K.V."/>
            <person name="Seppala S."/>
            <person name="Yoo J.I."/>
            <person name="Huyett L.M."/>
            <person name="Pressman A."/>
            <person name="Cogan J.Z."/>
            <person name="Kivenson V."/>
            <person name="Peng X."/>
            <person name="Tan Y."/>
            <person name="Valentine D.L."/>
            <person name="O'Malley M.A."/>
        </authorList>
    </citation>
    <scope>NUCLEOTIDE SEQUENCE [LARGE SCALE GENOMIC DNA]</scope>
    <source>
        <strain evidence="3 4">MC-15</strain>
    </source>
</reference>
<feature type="transmembrane region" description="Helical" evidence="1">
    <location>
        <begin position="314"/>
        <end position="332"/>
    </location>
</feature>
<dbReference type="PANTHER" id="PTHR23028:SF53">
    <property type="entry name" value="ACYL_TRANSF_3 DOMAIN-CONTAINING PROTEIN"/>
    <property type="match status" value="1"/>
</dbReference>
<evidence type="ECO:0000259" key="2">
    <source>
        <dbReference type="Pfam" id="PF01757"/>
    </source>
</evidence>
<accession>A0A2A2HYE6</accession>
<dbReference type="InterPro" id="IPR050879">
    <property type="entry name" value="Acyltransferase_3"/>
</dbReference>
<dbReference type="OrthoDB" id="386908at2157"/>
<feature type="transmembrane region" description="Helical" evidence="1">
    <location>
        <begin position="37"/>
        <end position="59"/>
    </location>
</feature>
<dbReference type="RefSeq" id="WP_095642852.1">
    <property type="nucleotide sequence ID" value="NZ_LMVP01000010.1"/>
</dbReference>
<proteinExistence type="predicted"/>
<keyword evidence="1" id="KW-1133">Transmembrane helix</keyword>
<feature type="transmembrane region" description="Helical" evidence="1">
    <location>
        <begin position="193"/>
        <end position="209"/>
    </location>
</feature>
<dbReference type="InterPro" id="IPR002656">
    <property type="entry name" value="Acyl_transf_3_dom"/>
</dbReference>
<feature type="domain" description="Acyltransferase 3" evidence="2">
    <location>
        <begin position="7"/>
        <end position="327"/>
    </location>
</feature>
<feature type="transmembrane region" description="Helical" evidence="1">
    <location>
        <begin position="79"/>
        <end position="97"/>
    </location>
</feature>
<keyword evidence="1" id="KW-0472">Membrane</keyword>
<feature type="transmembrane region" description="Helical" evidence="1">
    <location>
        <begin position="135"/>
        <end position="155"/>
    </location>
</feature>
<keyword evidence="1" id="KW-0812">Transmembrane</keyword>
<feature type="transmembrane region" description="Helical" evidence="1">
    <location>
        <begin position="216"/>
        <end position="234"/>
    </location>
</feature>
<dbReference type="GO" id="GO:0016747">
    <property type="term" value="F:acyltransferase activity, transferring groups other than amino-acyl groups"/>
    <property type="evidence" value="ECO:0007669"/>
    <property type="project" value="InterPro"/>
</dbReference>
<comment type="caution">
    <text evidence="3">The sequence shown here is derived from an EMBL/GenBank/DDBJ whole genome shotgun (WGS) entry which is preliminary data.</text>
</comment>
<name>A0A2A2HYE6_9EURY</name>
<keyword evidence="4" id="KW-1185">Reference proteome</keyword>
<dbReference type="PANTHER" id="PTHR23028">
    <property type="entry name" value="ACETYLTRANSFERASE"/>
    <property type="match status" value="1"/>
</dbReference>
<feature type="transmembrane region" description="Helical" evidence="1">
    <location>
        <begin position="285"/>
        <end position="302"/>
    </location>
</feature>
<feature type="transmembrane region" description="Helical" evidence="1">
    <location>
        <begin position="6"/>
        <end position="28"/>
    </location>
</feature>
<gene>
    <name evidence="3" type="ORF">ASJ81_14045</name>
</gene>
<feature type="transmembrane region" description="Helical" evidence="1">
    <location>
        <begin position="167"/>
        <end position="187"/>
    </location>
</feature>
<evidence type="ECO:0000313" key="3">
    <source>
        <dbReference type="EMBL" id="PAV14388.1"/>
    </source>
</evidence>
<evidence type="ECO:0000313" key="4">
    <source>
        <dbReference type="Proteomes" id="UP000218164"/>
    </source>
</evidence>
<organism evidence="3 4">
    <name type="scientific">Methanosarcina spelaei</name>
    <dbReference type="NCBI Taxonomy" id="1036679"/>
    <lineage>
        <taxon>Archaea</taxon>
        <taxon>Methanobacteriati</taxon>
        <taxon>Methanobacteriota</taxon>
        <taxon>Stenosarchaea group</taxon>
        <taxon>Methanomicrobia</taxon>
        <taxon>Methanosarcinales</taxon>
        <taxon>Methanosarcinaceae</taxon>
        <taxon>Methanosarcina</taxon>
    </lineage>
</organism>
<protein>
    <recommendedName>
        <fullName evidence="2">Acyltransferase 3 domain-containing protein</fullName>
    </recommendedName>
</protein>
<dbReference type="Pfam" id="PF01757">
    <property type="entry name" value="Acyl_transf_3"/>
    <property type="match status" value="1"/>
</dbReference>
<dbReference type="GO" id="GO:0016020">
    <property type="term" value="C:membrane"/>
    <property type="evidence" value="ECO:0007669"/>
    <property type="project" value="TreeGrafter"/>
</dbReference>
<dbReference type="AlphaFoldDB" id="A0A2A2HYE6"/>
<sequence length="359" mass="42310">MGQRFLQFDILRSIAIVFIVLTHMHLFYNTPLYNSNIFLNVGDWGLVIFFFISGFLLTANNNLESKEKILIFLKKRIKRIYPLYIISILLTYIMFVIFDFKRASLQYDLSIISLIVHLIVIQAFIPQTYLPNHTFLIPALWYVSAIIWYYILYSIIIYKSKNIKEIIFYSGIVMIPFIILKIGFNLIQFRAFYYYPIFILGIISSIISKNSPCKKINSYITILIALIFSKLVLFDLTSDDLINTNIIYFFSLFILISLIESKFSAFQKKSNIISHYFYKISYCSYAVYLFHFPVLCFFKTILDFNHLISQELQSKILLFLGVPLLFIIGNYIQKEYDNRTTSNKQKELSLSKEEKNCLI</sequence>
<dbReference type="GO" id="GO:0000271">
    <property type="term" value="P:polysaccharide biosynthetic process"/>
    <property type="evidence" value="ECO:0007669"/>
    <property type="project" value="TreeGrafter"/>
</dbReference>